<dbReference type="PANTHER" id="PTHR48106">
    <property type="entry name" value="QUINONE OXIDOREDUCTASE PIG3-RELATED"/>
    <property type="match status" value="1"/>
</dbReference>
<dbReference type="EMBL" id="BAAAUX010000014">
    <property type="protein sequence ID" value="GAA2793668.1"/>
    <property type="molecule type" value="Genomic_DNA"/>
</dbReference>
<dbReference type="InterPro" id="IPR036291">
    <property type="entry name" value="NAD(P)-bd_dom_sf"/>
</dbReference>
<dbReference type="SUPFAM" id="SSF50129">
    <property type="entry name" value="GroES-like"/>
    <property type="match status" value="1"/>
</dbReference>
<dbReference type="InterPro" id="IPR020843">
    <property type="entry name" value="ER"/>
</dbReference>
<comment type="caution">
    <text evidence="4">The sequence shown here is derived from an EMBL/GenBank/DDBJ whole genome shotgun (WGS) entry which is preliminary data.</text>
</comment>
<keyword evidence="1" id="KW-0521">NADP</keyword>
<gene>
    <name evidence="4" type="ORF">GCM10010470_30670</name>
</gene>
<feature type="domain" description="Enoyl reductase (ER)" evidence="3">
    <location>
        <begin position="11"/>
        <end position="305"/>
    </location>
</feature>
<dbReference type="Gene3D" id="3.40.50.720">
    <property type="entry name" value="NAD(P)-binding Rossmann-like Domain"/>
    <property type="match status" value="1"/>
</dbReference>
<organism evidence="4 5">
    <name type="scientific">Saccharopolyspora taberi</name>
    <dbReference type="NCBI Taxonomy" id="60895"/>
    <lineage>
        <taxon>Bacteria</taxon>
        <taxon>Bacillati</taxon>
        <taxon>Actinomycetota</taxon>
        <taxon>Actinomycetes</taxon>
        <taxon>Pseudonocardiales</taxon>
        <taxon>Pseudonocardiaceae</taxon>
        <taxon>Saccharopolyspora</taxon>
    </lineage>
</organism>
<accession>A0ABN3VD67</accession>
<protein>
    <submittedName>
        <fullName evidence="4">Zinc-binding dehydrogenase</fullName>
    </submittedName>
</protein>
<dbReference type="SUPFAM" id="SSF51735">
    <property type="entry name" value="NAD(P)-binding Rossmann-fold domains"/>
    <property type="match status" value="1"/>
</dbReference>
<evidence type="ECO:0000259" key="3">
    <source>
        <dbReference type="SMART" id="SM00829"/>
    </source>
</evidence>
<evidence type="ECO:0000256" key="1">
    <source>
        <dbReference type="ARBA" id="ARBA00022857"/>
    </source>
</evidence>
<evidence type="ECO:0000256" key="2">
    <source>
        <dbReference type="ARBA" id="ARBA00023002"/>
    </source>
</evidence>
<dbReference type="InterPro" id="IPR013149">
    <property type="entry name" value="ADH-like_C"/>
</dbReference>
<evidence type="ECO:0000313" key="4">
    <source>
        <dbReference type="EMBL" id="GAA2793668.1"/>
    </source>
</evidence>
<evidence type="ECO:0000313" key="5">
    <source>
        <dbReference type="Proteomes" id="UP001500979"/>
    </source>
</evidence>
<keyword evidence="2" id="KW-0560">Oxidoreductase</keyword>
<keyword evidence="5" id="KW-1185">Reference proteome</keyword>
<dbReference type="Pfam" id="PF00107">
    <property type="entry name" value="ADH_zinc_N"/>
    <property type="match status" value="1"/>
</dbReference>
<reference evidence="4 5" key="1">
    <citation type="journal article" date="2019" name="Int. J. Syst. Evol. Microbiol.">
        <title>The Global Catalogue of Microorganisms (GCM) 10K type strain sequencing project: providing services to taxonomists for standard genome sequencing and annotation.</title>
        <authorList>
            <consortium name="The Broad Institute Genomics Platform"/>
            <consortium name="The Broad Institute Genome Sequencing Center for Infectious Disease"/>
            <person name="Wu L."/>
            <person name="Ma J."/>
        </authorList>
    </citation>
    <scope>NUCLEOTIDE SEQUENCE [LARGE SCALE GENOMIC DNA]</scope>
    <source>
        <strain evidence="4 5">JCM 9383</strain>
    </source>
</reference>
<name>A0ABN3VD67_9PSEU</name>
<dbReference type="InterPro" id="IPR011032">
    <property type="entry name" value="GroES-like_sf"/>
</dbReference>
<proteinExistence type="predicted"/>
<dbReference type="CDD" id="cd08270">
    <property type="entry name" value="MDR4"/>
    <property type="match status" value="1"/>
</dbReference>
<dbReference type="SMART" id="SM00829">
    <property type="entry name" value="PKS_ER"/>
    <property type="match status" value="1"/>
</dbReference>
<dbReference type="Gene3D" id="3.90.180.10">
    <property type="entry name" value="Medium-chain alcohol dehydrogenases, catalytic domain"/>
    <property type="match status" value="1"/>
</dbReference>
<sequence>MRGVVNTPTPDMPDPVEIQQVPYPEPADDQVLLQVGAFSVNRGELALIANRRPGWRPGQDVAGVVLREAADGSGPPVGTRVVGMVDQAGWAEQVALSTSRLTALPDEVSIEQAAALPMAGLTALRTLRLGGDLLGRRVLITGANGGVGRFHIELAAAAGARVTAVTTRLDKADELTALGADSVVGTVGDAEDTFHLVQESVGGSSLVDAIAKIAPRGTVVVLGNSSNEPAPISVYDFIGHEGARLQNYMSYQAGQADDADLRILVELVASGRLNPTLGHVADWTELNSALIALRERKIEGGKVVLTVPHTA</sequence>
<dbReference type="Proteomes" id="UP001500979">
    <property type="component" value="Unassembled WGS sequence"/>
</dbReference>
<dbReference type="PANTHER" id="PTHR48106:SF18">
    <property type="entry name" value="QUINONE OXIDOREDUCTASE PIG3"/>
    <property type="match status" value="1"/>
</dbReference>